<keyword evidence="4" id="KW-0963">Cytoplasm</keyword>
<comment type="subcellular location">
    <subcellularLocation>
        <location evidence="1">Cytoplasm</location>
    </subcellularLocation>
</comment>
<dbReference type="EnsemblMetazoa" id="LLOJ007067-RA">
    <property type="protein sequence ID" value="LLOJ007067-PA"/>
    <property type="gene ID" value="LLOJ007067"/>
</dbReference>
<dbReference type="PANTHER" id="PTHR47437">
    <property type="entry name" value="JNK-INTERACTING PROTEIN 1-LIKE PROTEIN"/>
    <property type="match status" value="1"/>
</dbReference>
<feature type="compositionally biased region" description="Polar residues" evidence="6">
    <location>
        <begin position="158"/>
        <end position="169"/>
    </location>
</feature>
<dbReference type="SUPFAM" id="SSF50729">
    <property type="entry name" value="PH domain-like"/>
    <property type="match status" value="2"/>
</dbReference>
<evidence type="ECO:0000256" key="1">
    <source>
        <dbReference type="ARBA" id="ARBA00004496"/>
    </source>
</evidence>
<dbReference type="InterPro" id="IPR006020">
    <property type="entry name" value="PTB/PI_dom"/>
</dbReference>
<dbReference type="SMART" id="SM00326">
    <property type="entry name" value="SH3"/>
    <property type="match status" value="2"/>
</dbReference>
<feature type="region of interest" description="Disordered" evidence="6">
    <location>
        <begin position="143"/>
        <end position="174"/>
    </location>
</feature>
<dbReference type="PROSITE" id="PS50002">
    <property type="entry name" value="SH3"/>
    <property type="match status" value="2"/>
</dbReference>
<dbReference type="EMBL" id="AJWK01023387">
    <property type="status" value="NOT_ANNOTATED_CDS"/>
    <property type="molecule type" value="Genomic_DNA"/>
</dbReference>
<evidence type="ECO:0000259" key="7">
    <source>
        <dbReference type="PROSITE" id="PS01179"/>
    </source>
</evidence>
<dbReference type="GO" id="GO:0007254">
    <property type="term" value="P:JNK cascade"/>
    <property type="evidence" value="ECO:0007669"/>
    <property type="project" value="TreeGrafter"/>
</dbReference>
<dbReference type="InterPro" id="IPR001452">
    <property type="entry name" value="SH3_domain"/>
</dbReference>
<accession>A0A1B0CQB8</accession>
<dbReference type="SUPFAM" id="SSF50044">
    <property type="entry name" value="SH3-domain"/>
    <property type="match status" value="2"/>
</dbReference>
<feature type="region of interest" description="Disordered" evidence="6">
    <location>
        <begin position="388"/>
        <end position="419"/>
    </location>
</feature>
<proteinExistence type="inferred from homology"/>
<dbReference type="GO" id="GO:0005078">
    <property type="term" value="F:MAP-kinase scaffold activity"/>
    <property type="evidence" value="ECO:0007669"/>
    <property type="project" value="TreeGrafter"/>
</dbReference>
<dbReference type="AlphaFoldDB" id="A0A1B0CQB8"/>
<dbReference type="GO" id="GO:0008432">
    <property type="term" value="F:JUN kinase binding"/>
    <property type="evidence" value="ECO:0007669"/>
    <property type="project" value="TreeGrafter"/>
</dbReference>
<organism evidence="9 10">
    <name type="scientific">Lutzomyia longipalpis</name>
    <name type="common">Sand fly</name>
    <dbReference type="NCBI Taxonomy" id="7200"/>
    <lineage>
        <taxon>Eukaryota</taxon>
        <taxon>Metazoa</taxon>
        <taxon>Ecdysozoa</taxon>
        <taxon>Arthropoda</taxon>
        <taxon>Hexapoda</taxon>
        <taxon>Insecta</taxon>
        <taxon>Pterygota</taxon>
        <taxon>Neoptera</taxon>
        <taxon>Endopterygota</taxon>
        <taxon>Diptera</taxon>
        <taxon>Nematocera</taxon>
        <taxon>Psychodoidea</taxon>
        <taxon>Psychodidae</taxon>
        <taxon>Lutzomyia</taxon>
        <taxon>Lutzomyia</taxon>
    </lineage>
</organism>
<dbReference type="EMBL" id="AJWK01023386">
    <property type="status" value="NOT_ANNOTATED_CDS"/>
    <property type="molecule type" value="Genomic_DNA"/>
</dbReference>
<protein>
    <submittedName>
        <fullName evidence="9">Uncharacterized protein</fullName>
    </submittedName>
</protein>
<sequence>LVPDLDDAEASPSPKSESSASDCEEVAADLAEVTQHKTSGSGGGFTLSSSSAEDDEIGDGLRMGQTACAQPAVLARTNSLPFMSGTTERRRRKLPEIPKNKKSSIVVMCSQTSLAEELGVKASVGQRSVLALKCGYLLDEDSSPDSDRLHSLGDVDSGHSTAHSPTDFKSMSPPPATGGILFSRLELLEATHRALHKFLPRHHDEIELEIGDAVYVEKEAEDLWCEGVNLRTGRQGIFPSAYAVDLEYNDFDPGAQQVKRERYLLGYLGSVETLAHKGTGVVCQAVRKILARSGESPQAQPCILEVSDQGLRMVERARPPDRKGPHMDFFYSLKNVSFISFDPRYVTPSIVVMCSQTSLAEELGVKASVGQRSVLALKCGYLLDEDSSPDSDRLHSLGDVDSGHSTAHSPTDFKSMSPPPATGGILFSRLELLEATHRALHKFLPRHHDEIELEIGDAVYVEKEAEDLWCEGVNLRTGRQGIFPSAYAVDLEYNDFDPGAQQVKRERYLLGYLGSVETLAHKGTGVVCQAVRKILARSGESPQAQPCILEVSDQGLRMVERARPPDRKGPHMDFFYSLKNVSFISFDPRDNRYIGFITKHPTVQRFACHVFRGHESTRPVAEAVGRAFQRFYQKFIETAYPIEDIYIE</sequence>
<keyword evidence="3 5" id="KW-0728">SH3 domain</keyword>
<dbReference type="GO" id="GO:0005737">
    <property type="term" value="C:cytoplasm"/>
    <property type="evidence" value="ECO:0007669"/>
    <property type="project" value="UniProtKB-SubCell"/>
</dbReference>
<name>A0A1B0CQB8_LUTLO</name>
<evidence type="ECO:0000256" key="5">
    <source>
        <dbReference type="PROSITE-ProRule" id="PRU00192"/>
    </source>
</evidence>
<feature type="domain" description="SH3" evidence="8">
    <location>
        <begin position="432"/>
        <end position="493"/>
    </location>
</feature>
<comment type="similarity">
    <text evidence="2">Belongs to the JIP scaffold family.</text>
</comment>
<dbReference type="Pfam" id="PF00640">
    <property type="entry name" value="PID"/>
    <property type="match status" value="1"/>
</dbReference>
<dbReference type="InterPro" id="IPR036028">
    <property type="entry name" value="SH3-like_dom_sf"/>
</dbReference>
<dbReference type="Gene3D" id="2.30.30.40">
    <property type="entry name" value="SH3 Domains"/>
    <property type="match status" value="2"/>
</dbReference>
<evidence type="ECO:0000256" key="6">
    <source>
        <dbReference type="SAM" id="MobiDB-lite"/>
    </source>
</evidence>
<evidence type="ECO:0000259" key="8">
    <source>
        <dbReference type="PROSITE" id="PS50002"/>
    </source>
</evidence>
<keyword evidence="10" id="KW-1185">Reference proteome</keyword>
<dbReference type="PANTHER" id="PTHR47437:SF4">
    <property type="entry name" value="JNK-INTERACTING PROTEIN 1-LIKE PROTEIN"/>
    <property type="match status" value="1"/>
</dbReference>
<dbReference type="VEuPathDB" id="VectorBase:LLOJ007067"/>
<evidence type="ECO:0000256" key="3">
    <source>
        <dbReference type="ARBA" id="ARBA00022443"/>
    </source>
</evidence>
<dbReference type="Proteomes" id="UP000092461">
    <property type="component" value="Unassembled WGS sequence"/>
</dbReference>
<feature type="compositionally biased region" description="Basic and acidic residues" evidence="6">
    <location>
        <begin position="390"/>
        <end position="402"/>
    </location>
</feature>
<feature type="region of interest" description="Disordered" evidence="6">
    <location>
        <begin position="1"/>
        <end position="59"/>
    </location>
</feature>
<dbReference type="GO" id="GO:0046328">
    <property type="term" value="P:regulation of JNK cascade"/>
    <property type="evidence" value="ECO:0007669"/>
    <property type="project" value="InterPro"/>
</dbReference>
<dbReference type="CDD" id="cd01212">
    <property type="entry name" value="PTB_JIP"/>
    <property type="match status" value="1"/>
</dbReference>
<evidence type="ECO:0000313" key="9">
    <source>
        <dbReference type="EnsemblMetazoa" id="LLOJ007067-PA"/>
    </source>
</evidence>
<feature type="compositionally biased region" description="Low complexity" evidence="6">
    <location>
        <begin position="10"/>
        <end position="21"/>
    </location>
</feature>
<feature type="compositionally biased region" description="Polar residues" evidence="6">
    <location>
        <begin position="403"/>
        <end position="414"/>
    </location>
</feature>
<feature type="domain" description="SH3" evidence="8">
    <location>
        <begin position="187"/>
        <end position="248"/>
    </location>
</feature>
<dbReference type="Pfam" id="PF14604">
    <property type="entry name" value="SH3_9"/>
    <property type="match status" value="2"/>
</dbReference>
<dbReference type="CDD" id="cd11801">
    <property type="entry name" value="SH3_JIP1_like"/>
    <property type="match status" value="2"/>
</dbReference>
<evidence type="ECO:0000256" key="4">
    <source>
        <dbReference type="ARBA" id="ARBA00022490"/>
    </source>
</evidence>
<dbReference type="SMART" id="SM00462">
    <property type="entry name" value="PTB"/>
    <property type="match status" value="2"/>
</dbReference>
<dbReference type="InterPro" id="IPR047178">
    <property type="entry name" value="JIP1_scaffold"/>
</dbReference>
<dbReference type="VEuPathDB" id="VectorBase:LLONM1_002411"/>
<feature type="compositionally biased region" description="Basic and acidic residues" evidence="6">
    <location>
        <begin position="145"/>
        <end position="157"/>
    </location>
</feature>
<feature type="domain" description="PID" evidence="7">
    <location>
        <begin position="576"/>
        <end position="641"/>
    </location>
</feature>
<reference evidence="9" key="1">
    <citation type="submission" date="2020-05" db="UniProtKB">
        <authorList>
            <consortium name="EnsemblMetazoa"/>
        </authorList>
    </citation>
    <scope>IDENTIFICATION</scope>
    <source>
        <strain evidence="9">Jacobina</strain>
    </source>
</reference>
<dbReference type="PROSITE" id="PS01179">
    <property type="entry name" value="PID"/>
    <property type="match status" value="1"/>
</dbReference>
<dbReference type="InterPro" id="IPR011993">
    <property type="entry name" value="PH-like_dom_sf"/>
</dbReference>
<dbReference type="FunFam" id="2.30.30.40:FF:000032">
    <property type="entry name" value="Putative C-Jun-amino-terminal kinase-interacting protein 2"/>
    <property type="match status" value="2"/>
</dbReference>
<dbReference type="Gene3D" id="2.30.29.30">
    <property type="entry name" value="Pleckstrin-homology domain (PH domain)/Phosphotyrosine-binding domain (PTB)"/>
    <property type="match status" value="2"/>
</dbReference>
<dbReference type="FunFam" id="2.30.29.30:FF:000306">
    <property type="entry name" value="Uncharacterized protein, isoform A"/>
    <property type="match status" value="1"/>
</dbReference>
<evidence type="ECO:0000256" key="2">
    <source>
        <dbReference type="ARBA" id="ARBA00009866"/>
    </source>
</evidence>
<evidence type="ECO:0000313" key="10">
    <source>
        <dbReference type="Proteomes" id="UP000092461"/>
    </source>
</evidence>